<dbReference type="SUPFAM" id="SSF53448">
    <property type="entry name" value="Nucleotide-diphospho-sugar transferases"/>
    <property type="match status" value="1"/>
</dbReference>
<organism evidence="3 4">
    <name type="scientific">Bacillus cereus</name>
    <dbReference type="NCBI Taxonomy" id="1396"/>
    <lineage>
        <taxon>Bacteria</taxon>
        <taxon>Bacillati</taxon>
        <taxon>Bacillota</taxon>
        <taxon>Bacilli</taxon>
        <taxon>Bacillales</taxon>
        <taxon>Bacillaceae</taxon>
        <taxon>Bacillus</taxon>
        <taxon>Bacillus cereus group</taxon>
    </lineage>
</organism>
<evidence type="ECO:0000313" key="3">
    <source>
        <dbReference type="EMBL" id="PGQ08142.1"/>
    </source>
</evidence>
<dbReference type="PANTHER" id="PTHR22916:SF3">
    <property type="entry name" value="UDP-GLCNAC:BETAGAL BETA-1,3-N-ACETYLGLUCOSAMINYLTRANSFERASE-LIKE PROTEIN 1"/>
    <property type="match status" value="1"/>
</dbReference>
<gene>
    <name evidence="3" type="ORF">COA08_15900</name>
</gene>
<comment type="similarity">
    <text evidence="1">Belongs to the glycosyltransferase 2 family.</text>
</comment>
<dbReference type="InterPro" id="IPR029044">
    <property type="entry name" value="Nucleotide-diphossugar_trans"/>
</dbReference>
<evidence type="ECO:0000313" key="4">
    <source>
        <dbReference type="Proteomes" id="UP000221438"/>
    </source>
</evidence>
<evidence type="ECO:0000259" key="2">
    <source>
        <dbReference type="Pfam" id="PF00535"/>
    </source>
</evidence>
<dbReference type="Proteomes" id="UP000221438">
    <property type="component" value="Unassembled WGS sequence"/>
</dbReference>
<dbReference type="RefSeq" id="WP_098361974.1">
    <property type="nucleotide sequence ID" value="NZ_NTUE01000068.1"/>
</dbReference>
<feature type="domain" description="Glycosyltransferase 2-like" evidence="2">
    <location>
        <begin position="6"/>
        <end position="131"/>
    </location>
</feature>
<dbReference type="InterPro" id="IPR001173">
    <property type="entry name" value="Glyco_trans_2-like"/>
</dbReference>
<dbReference type="AlphaFoldDB" id="A0A2C0E846"/>
<dbReference type="GO" id="GO:0016758">
    <property type="term" value="F:hexosyltransferase activity"/>
    <property type="evidence" value="ECO:0007669"/>
    <property type="project" value="UniProtKB-ARBA"/>
</dbReference>
<dbReference type="Pfam" id="PF00535">
    <property type="entry name" value="Glycos_transf_2"/>
    <property type="match status" value="1"/>
</dbReference>
<comment type="caution">
    <text evidence="3">The sequence shown here is derived from an EMBL/GenBank/DDBJ whole genome shotgun (WGS) entry which is preliminary data.</text>
</comment>
<sequence>MNKKISLILPTLGEREEELKRLITSLNKQVYKEFEVVFVTQGNHNELEKVFKLCNFKYTQIRLNRKGLSFARNEGIKHITGGIVTFSDDDCWYPENALESVVKEFKNRDVEALSFQIFDPGSKQYYKVYRQNPVDVLDFRGVLKISSIEFFINLNKVKKEDLNFDERFGLGAQYPSGEENILLADLLKKKYKVSYINQIIVFHKKKTSENKLINSRTFIGKGPLFKRMRGTIPAICMLTVFLLRKFSITEKPMYSFRKSLKELLTFK</sequence>
<dbReference type="Gene3D" id="3.90.550.10">
    <property type="entry name" value="Spore Coat Polysaccharide Biosynthesis Protein SpsA, Chain A"/>
    <property type="match status" value="1"/>
</dbReference>
<keyword evidence="3" id="KW-0808">Transferase</keyword>
<name>A0A2C0E846_BACCE</name>
<evidence type="ECO:0000256" key="1">
    <source>
        <dbReference type="ARBA" id="ARBA00006739"/>
    </source>
</evidence>
<dbReference type="PANTHER" id="PTHR22916">
    <property type="entry name" value="GLYCOSYLTRANSFERASE"/>
    <property type="match status" value="1"/>
</dbReference>
<proteinExistence type="inferred from homology"/>
<reference evidence="3 4" key="1">
    <citation type="submission" date="2017-09" db="EMBL/GenBank/DDBJ databases">
        <title>Large-scale bioinformatics analysis of Bacillus genomes uncovers conserved roles of natural products in bacterial physiology.</title>
        <authorList>
            <consortium name="Agbiome Team Llc"/>
            <person name="Bleich R.M."/>
            <person name="Grubbs K.J."/>
            <person name="Santa Maria K.C."/>
            <person name="Allen S.E."/>
            <person name="Farag S."/>
            <person name="Shank E.A."/>
            <person name="Bowers A."/>
        </authorList>
    </citation>
    <scope>NUCLEOTIDE SEQUENCE [LARGE SCALE GENOMIC DNA]</scope>
    <source>
        <strain evidence="3 4">AFS046104</strain>
    </source>
</reference>
<accession>A0A2C0E846</accession>
<dbReference type="EMBL" id="NUJQ01000020">
    <property type="protein sequence ID" value="PGQ08142.1"/>
    <property type="molecule type" value="Genomic_DNA"/>
</dbReference>
<dbReference type="CDD" id="cd00761">
    <property type="entry name" value="Glyco_tranf_GTA_type"/>
    <property type="match status" value="1"/>
</dbReference>
<protein>
    <submittedName>
        <fullName evidence="3">Glycosyl transferase</fullName>
    </submittedName>
</protein>